<dbReference type="EMBL" id="MN740532">
    <property type="protein sequence ID" value="QHU31692.1"/>
    <property type="molecule type" value="Genomic_DNA"/>
</dbReference>
<accession>A0A6C0LQW0</accession>
<evidence type="ECO:0008006" key="2">
    <source>
        <dbReference type="Google" id="ProtNLM"/>
    </source>
</evidence>
<dbReference type="InterPro" id="IPR016112">
    <property type="entry name" value="VP_dsDNA_II"/>
</dbReference>
<protein>
    <recommendedName>
        <fullName evidence="2">Major capsid protein N-terminal domain-containing protein</fullName>
    </recommendedName>
</protein>
<evidence type="ECO:0000313" key="1">
    <source>
        <dbReference type="EMBL" id="QHU31692.1"/>
    </source>
</evidence>
<dbReference type="AlphaFoldDB" id="A0A6C0LQW0"/>
<proteinExistence type="predicted"/>
<dbReference type="SUPFAM" id="SSF49749">
    <property type="entry name" value="Group II dsDNA viruses VP"/>
    <property type="match status" value="1"/>
</dbReference>
<sequence length="468" mass="52770">MTSRSGGLMELVSRGKKDIFFTANPKISFFHSVYIRSVPFTKEIYITQPRNAPDWGRWVDFDIDHRGDLAKYFYLHIQLPTWLPPAAVAVNRTGIVTDASGVTFGYTNSIGLQVISKIQIFQDQVLIHENYGEYLTWRQRQKSETGTVFLNNDEVGSRYDTPLAIGRSATLPELRVSIPVIGAEQAFEPGIPLVALSQQRWRIRIHLRKLNEVVVASDGRLQPQPWGGKPLRIQATPDGPVDTTQVTLPLEAVQPILMTLESTQLYLPRDANLWLKAQTLRIPYTNVRHEEFTIEDNSFTAASPPYLATVQLPFTVDMIGSVSRMLVGLRSYASTLAGQRNVLNASDGSAFVTSLRLNISNIDRIKQWETAVFREVTSYWKNIRMGMDFAFPIPQEVYNITFGAFDTAQPAGTLQFTRAVLPVLYPILAPIPMDPRNKSRKTYLITYGDAWNVFEISGGKGRMMFDDT</sequence>
<organism evidence="1">
    <name type="scientific">viral metagenome</name>
    <dbReference type="NCBI Taxonomy" id="1070528"/>
    <lineage>
        <taxon>unclassified sequences</taxon>
        <taxon>metagenomes</taxon>
        <taxon>organismal metagenomes</taxon>
    </lineage>
</organism>
<reference evidence="1" key="1">
    <citation type="journal article" date="2020" name="Nature">
        <title>Giant virus diversity and host interactions through global metagenomics.</title>
        <authorList>
            <person name="Schulz F."/>
            <person name="Roux S."/>
            <person name="Paez-Espino D."/>
            <person name="Jungbluth S."/>
            <person name="Walsh D.A."/>
            <person name="Denef V.J."/>
            <person name="McMahon K.D."/>
            <person name="Konstantinidis K.T."/>
            <person name="Eloe-Fadrosh E.A."/>
            <person name="Kyrpides N.C."/>
            <person name="Woyke T."/>
        </authorList>
    </citation>
    <scope>NUCLEOTIDE SEQUENCE</scope>
    <source>
        <strain evidence="1">GVMAG-M-3300027963-41</strain>
    </source>
</reference>
<name>A0A6C0LQW0_9ZZZZ</name>
<dbReference type="Gene3D" id="2.70.9.10">
    <property type="entry name" value="Adenovirus Type 2 Hexon, domain 4"/>
    <property type="match status" value="1"/>
</dbReference>